<reference evidence="7 8" key="1">
    <citation type="submission" date="2016-05" db="EMBL/GenBank/DDBJ databases">
        <title>Genome sequencing reveals origins of a unique bacterial endosymbiosis in the earliest lineages of terrestrial Fungi.</title>
        <authorList>
            <consortium name="DOE Joint Genome Institute"/>
            <person name="Uehling J."/>
            <person name="Gryganskyi A."/>
            <person name="Hameed K."/>
            <person name="Tschaplinski T."/>
            <person name="Misztal P."/>
            <person name="Wu S."/>
            <person name="Desiro A."/>
            <person name="Vande Pol N."/>
            <person name="Du Z.-Y."/>
            <person name="Zienkiewicz A."/>
            <person name="Zienkiewicz K."/>
            <person name="Morin E."/>
            <person name="Tisserant E."/>
            <person name="Splivallo R."/>
            <person name="Hainaut M."/>
            <person name="Henrissat B."/>
            <person name="Ohm R."/>
            <person name="Kuo A."/>
            <person name="Yan J."/>
            <person name="Lipzen A."/>
            <person name="Nolan M."/>
            <person name="Labutti K."/>
            <person name="Barry K."/>
            <person name="Goldstein A."/>
            <person name="Labbe J."/>
            <person name="Schadt C."/>
            <person name="Tuskan G."/>
            <person name="Grigoriev I."/>
            <person name="Martin F."/>
            <person name="Vilgalys R."/>
            <person name="Bonito G."/>
        </authorList>
    </citation>
    <scope>NUCLEOTIDE SEQUENCE [LARGE SCALE GENOMIC DNA]</scope>
    <source>
        <strain evidence="7 8">AG-77</strain>
    </source>
</reference>
<proteinExistence type="predicted"/>
<dbReference type="Gene3D" id="3.30.40.10">
    <property type="entry name" value="Zinc/RING finger domain, C3HC4 (zinc finger)"/>
    <property type="match status" value="1"/>
</dbReference>
<dbReference type="PROSITE" id="PS50089">
    <property type="entry name" value="ZF_RING_2"/>
    <property type="match status" value="1"/>
</dbReference>
<name>A0A197KE30_9FUNG</name>
<dbReference type="AlphaFoldDB" id="A0A197KE30"/>
<gene>
    <name evidence="7" type="ORF">K457DRAFT_499656</name>
</gene>
<evidence type="ECO:0000256" key="2">
    <source>
        <dbReference type="ARBA" id="ARBA00022771"/>
    </source>
</evidence>
<dbReference type="PANTHER" id="PTHR23327">
    <property type="entry name" value="RING FINGER PROTEIN 127"/>
    <property type="match status" value="1"/>
</dbReference>
<dbReference type="EMBL" id="KV442013">
    <property type="protein sequence ID" value="OAQ35967.1"/>
    <property type="molecule type" value="Genomic_DNA"/>
</dbReference>
<protein>
    <submittedName>
        <fullName evidence="7">RING/U-box</fullName>
    </submittedName>
</protein>
<dbReference type="STRING" id="1314771.A0A197KE30"/>
<keyword evidence="3" id="KW-0862">Zinc</keyword>
<dbReference type="Pfam" id="PF13923">
    <property type="entry name" value="zf-C3HC4_2"/>
    <property type="match status" value="1"/>
</dbReference>
<dbReference type="SUPFAM" id="SSF57850">
    <property type="entry name" value="RING/U-box"/>
    <property type="match status" value="1"/>
</dbReference>
<feature type="domain" description="RING-type" evidence="6">
    <location>
        <begin position="74"/>
        <end position="112"/>
    </location>
</feature>
<evidence type="ECO:0000256" key="1">
    <source>
        <dbReference type="ARBA" id="ARBA00022723"/>
    </source>
</evidence>
<evidence type="ECO:0000313" key="8">
    <source>
        <dbReference type="Proteomes" id="UP000078512"/>
    </source>
</evidence>
<dbReference type="PANTHER" id="PTHR23327:SF51">
    <property type="entry name" value="TRANSCRIPTIONAL REGULATOR OF YEAST FORM ADHERENCE 3"/>
    <property type="match status" value="1"/>
</dbReference>
<dbReference type="InterPro" id="IPR013083">
    <property type="entry name" value="Znf_RING/FYVE/PHD"/>
</dbReference>
<evidence type="ECO:0000256" key="4">
    <source>
        <dbReference type="PROSITE-ProRule" id="PRU00175"/>
    </source>
</evidence>
<evidence type="ECO:0000256" key="5">
    <source>
        <dbReference type="SAM" id="Coils"/>
    </source>
</evidence>
<accession>A0A197KE30</accession>
<keyword evidence="2 4" id="KW-0863">Zinc-finger</keyword>
<feature type="coiled-coil region" evidence="5">
    <location>
        <begin position="8"/>
        <end position="42"/>
    </location>
</feature>
<dbReference type="PROSITE" id="PS00518">
    <property type="entry name" value="ZF_RING_1"/>
    <property type="match status" value="1"/>
</dbReference>
<keyword evidence="1" id="KW-0479">Metal-binding</keyword>
<dbReference type="InterPro" id="IPR017907">
    <property type="entry name" value="Znf_RING_CS"/>
</dbReference>
<dbReference type="Proteomes" id="UP000078512">
    <property type="component" value="Unassembled WGS sequence"/>
</dbReference>
<dbReference type="OrthoDB" id="6105938at2759"/>
<evidence type="ECO:0000313" key="7">
    <source>
        <dbReference type="EMBL" id="OAQ35967.1"/>
    </source>
</evidence>
<keyword evidence="8" id="KW-1185">Reference proteome</keyword>
<sequence length="218" mass="24668">MALELMMANEALSEVDQLKKEVERLKKEIEFKDAIIARLQAAAVVPVSTPSSSSKPLPGDTVVVTRPLDKALQCSVCLECFTGPFTVECGHSFCYACISDWVQINKSCPSCRTKLLRRPTFSYSLSAQVDQSVERLPEPERTKMKQRVKEEMDRIRRSEDKGDLWGKFFKPLSLEGLGNIIVDKEDGVRYGSRLFCIYCRNGHSNGYRKNIKVLIILI</sequence>
<dbReference type="GO" id="GO:0008270">
    <property type="term" value="F:zinc ion binding"/>
    <property type="evidence" value="ECO:0007669"/>
    <property type="project" value="UniProtKB-KW"/>
</dbReference>
<evidence type="ECO:0000256" key="3">
    <source>
        <dbReference type="ARBA" id="ARBA00022833"/>
    </source>
</evidence>
<evidence type="ECO:0000259" key="6">
    <source>
        <dbReference type="PROSITE" id="PS50089"/>
    </source>
</evidence>
<dbReference type="SMART" id="SM00184">
    <property type="entry name" value="RING"/>
    <property type="match status" value="1"/>
</dbReference>
<dbReference type="InterPro" id="IPR001841">
    <property type="entry name" value="Znf_RING"/>
</dbReference>
<keyword evidence="5" id="KW-0175">Coiled coil</keyword>
<organism evidence="7 8">
    <name type="scientific">Linnemannia elongata AG-77</name>
    <dbReference type="NCBI Taxonomy" id="1314771"/>
    <lineage>
        <taxon>Eukaryota</taxon>
        <taxon>Fungi</taxon>
        <taxon>Fungi incertae sedis</taxon>
        <taxon>Mucoromycota</taxon>
        <taxon>Mortierellomycotina</taxon>
        <taxon>Mortierellomycetes</taxon>
        <taxon>Mortierellales</taxon>
        <taxon>Mortierellaceae</taxon>
        <taxon>Linnemannia</taxon>
    </lineage>
</organism>